<evidence type="ECO:0000256" key="1">
    <source>
        <dbReference type="SAM" id="Phobius"/>
    </source>
</evidence>
<organism evidence="2 3">
    <name type="scientific">Canavalia gladiata</name>
    <name type="common">Sword bean</name>
    <name type="synonym">Dolichos gladiatus</name>
    <dbReference type="NCBI Taxonomy" id="3824"/>
    <lineage>
        <taxon>Eukaryota</taxon>
        <taxon>Viridiplantae</taxon>
        <taxon>Streptophyta</taxon>
        <taxon>Embryophyta</taxon>
        <taxon>Tracheophyta</taxon>
        <taxon>Spermatophyta</taxon>
        <taxon>Magnoliopsida</taxon>
        <taxon>eudicotyledons</taxon>
        <taxon>Gunneridae</taxon>
        <taxon>Pentapetalae</taxon>
        <taxon>rosids</taxon>
        <taxon>fabids</taxon>
        <taxon>Fabales</taxon>
        <taxon>Fabaceae</taxon>
        <taxon>Papilionoideae</taxon>
        <taxon>50 kb inversion clade</taxon>
        <taxon>NPAAA clade</taxon>
        <taxon>indigoferoid/millettioid clade</taxon>
        <taxon>Phaseoleae</taxon>
        <taxon>Canavalia</taxon>
    </lineage>
</organism>
<dbReference type="Proteomes" id="UP001367508">
    <property type="component" value="Unassembled WGS sequence"/>
</dbReference>
<sequence>MRELNMRPGNRVWYIIHYAAPLIHAWVSESVLLFPGRFSMFSPNCPPLYYERWNLILIRAVLGQLPKRESKRNYANLRQCGGFAELYLYFQIPYHPIYLLISGQINGRFLAHT</sequence>
<keyword evidence="1" id="KW-0812">Transmembrane</keyword>
<feature type="transmembrane region" description="Helical" evidence="1">
    <location>
        <begin position="12"/>
        <end position="34"/>
    </location>
</feature>
<dbReference type="AlphaFoldDB" id="A0AAN9MZF9"/>
<evidence type="ECO:0000313" key="3">
    <source>
        <dbReference type="Proteomes" id="UP001367508"/>
    </source>
</evidence>
<keyword evidence="3" id="KW-1185">Reference proteome</keyword>
<keyword evidence="1" id="KW-1133">Transmembrane helix</keyword>
<keyword evidence="1" id="KW-0472">Membrane</keyword>
<reference evidence="2 3" key="1">
    <citation type="submission" date="2024-01" db="EMBL/GenBank/DDBJ databases">
        <title>The genomes of 5 underutilized Papilionoideae crops provide insights into root nodulation and disease resistanc.</title>
        <authorList>
            <person name="Jiang F."/>
        </authorList>
    </citation>
    <scope>NUCLEOTIDE SEQUENCE [LARGE SCALE GENOMIC DNA]</scope>
    <source>
        <strain evidence="2">LVBAO_FW01</strain>
        <tissue evidence="2">Leaves</tissue>
    </source>
</reference>
<dbReference type="EMBL" id="JAYMYQ010000001">
    <property type="protein sequence ID" value="KAK7360413.1"/>
    <property type="molecule type" value="Genomic_DNA"/>
</dbReference>
<comment type="caution">
    <text evidence="2">The sequence shown here is derived from an EMBL/GenBank/DDBJ whole genome shotgun (WGS) entry which is preliminary data.</text>
</comment>
<proteinExistence type="predicted"/>
<accession>A0AAN9MZF9</accession>
<protein>
    <submittedName>
        <fullName evidence="2">Uncharacterized protein</fullName>
    </submittedName>
</protein>
<evidence type="ECO:0000313" key="2">
    <source>
        <dbReference type="EMBL" id="KAK7360413.1"/>
    </source>
</evidence>
<gene>
    <name evidence="2" type="ORF">VNO77_02406</name>
</gene>
<name>A0AAN9MZF9_CANGL</name>